<proteinExistence type="predicted"/>
<dbReference type="Proteomes" id="UP000593573">
    <property type="component" value="Unassembled WGS sequence"/>
</dbReference>
<organism evidence="1 2">
    <name type="scientific">Gossypium klotzschianum</name>
    <dbReference type="NCBI Taxonomy" id="34286"/>
    <lineage>
        <taxon>Eukaryota</taxon>
        <taxon>Viridiplantae</taxon>
        <taxon>Streptophyta</taxon>
        <taxon>Embryophyta</taxon>
        <taxon>Tracheophyta</taxon>
        <taxon>Spermatophyta</taxon>
        <taxon>Magnoliopsida</taxon>
        <taxon>eudicotyledons</taxon>
        <taxon>Gunneridae</taxon>
        <taxon>Pentapetalae</taxon>
        <taxon>rosids</taxon>
        <taxon>malvids</taxon>
        <taxon>Malvales</taxon>
        <taxon>Malvaceae</taxon>
        <taxon>Malvoideae</taxon>
        <taxon>Gossypium</taxon>
    </lineage>
</organism>
<sequence length="148" mass="16774">MEKESQTNVRYAHVVGNIRCATLNAKFAEKEGCEPSRLEQFRFQHLRKYGTDKLSSEVAKQVYDEACKRVKDFMPTLGSSFTHQDNVALENEEYTQVFDLDKYGKVLGYGRGITKSILFGYGSVTRGSQFTLAISTLIEEMGTKHAEQ</sequence>
<protein>
    <submittedName>
        <fullName evidence="1">Uncharacterized protein</fullName>
    </submittedName>
</protein>
<feature type="non-terminal residue" evidence="1">
    <location>
        <position position="1"/>
    </location>
</feature>
<dbReference type="AlphaFoldDB" id="A0A7J8UZ01"/>
<gene>
    <name evidence="1" type="ORF">Goklo_008155</name>
</gene>
<accession>A0A7J8UZ01</accession>
<dbReference type="OrthoDB" id="990588at2759"/>
<keyword evidence="2" id="KW-1185">Reference proteome</keyword>
<reference evidence="1 2" key="1">
    <citation type="journal article" date="2019" name="Genome Biol. Evol.">
        <title>Insights into the evolution of the New World diploid cottons (Gossypium, subgenus Houzingenia) based on genome sequencing.</title>
        <authorList>
            <person name="Grover C.E."/>
            <person name="Arick M.A. 2nd"/>
            <person name="Thrash A."/>
            <person name="Conover J.L."/>
            <person name="Sanders W.S."/>
            <person name="Peterson D.G."/>
            <person name="Frelichowski J.E."/>
            <person name="Scheffler J.A."/>
            <person name="Scheffler B.E."/>
            <person name="Wendel J.F."/>
        </authorList>
    </citation>
    <scope>NUCLEOTIDE SEQUENCE [LARGE SCALE GENOMIC DNA]</scope>
    <source>
        <strain evidence="1">57</strain>
        <tissue evidence="1">Leaf</tissue>
    </source>
</reference>
<evidence type="ECO:0000313" key="2">
    <source>
        <dbReference type="Proteomes" id="UP000593573"/>
    </source>
</evidence>
<comment type="caution">
    <text evidence="1">The sequence shown here is derived from an EMBL/GenBank/DDBJ whole genome shotgun (WGS) entry which is preliminary data.</text>
</comment>
<dbReference type="EMBL" id="JABFAB010000008">
    <property type="protein sequence ID" value="MBA0655701.1"/>
    <property type="molecule type" value="Genomic_DNA"/>
</dbReference>
<evidence type="ECO:0000313" key="1">
    <source>
        <dbReference type="EMBL" id="MBA0655701.1"/>
    </source>
</evidence>
<name>A0A7J8UZ01_9ROSI</name>
<dbReference type="Pfam" id="PF03004">
    <property type="entry name" value="Transposase_24"/>
    <property type="match status" value="1"/>
</dbReference>
<dbReference type="InterPro" id="IPR004252">
    <property type="entry name" value="Probable_transposase_24"/>
</dbReference>